<keyword evidence="1" id="KW-0812">Transmembrane</keyword>
<protein>
    <submittedName>
        <fullName evidence="3">DUF58 domain-containing protein</fullName>
    </submittedName>
</protein>
<evidence type="ECO:0000313" key="4">
    <source>
        <dbReference type="Proteomes" id="UP000279446"/>
    </source>
</evidence>
<dbReference type="InterPro" id="IPR002881">
    <property type="entry name" value="DUF58"/>
</dbReference>
<dbReference type="PANTHER" id="PTHR34351">
    <property type="entry name" value="SLR1927 PROTEIN-RELATED"/>
    <property type="match status" value="1"/>
</dbReference>
<comment type="caution">
    <text evidence="3">The sequence shown here is derived from an EMBL/GenBank/DDBJ whole genome shotgun (WGS) entry which is preliminary data.</text>
</comment>
<evidence type="ECO:0000259" key="2">
    <source>
        <dbReference type="Pfam" id="PF01882"/>
    </source>
</evidence>
<reference evidence="3 4" key="1">
    <citation type="submission" date="2018-12" db="EMBL/GenBank/DDBJ databases">
        <authorList>
            <person name="Sun L."/>
            <person name="Chen Z."/>
        </authorList>
    </citation>
    <scope>NUCLEOTIDE SEQUENCE [LARGE SCALE GENOMIC DNA]</scope>
    <source>
        <strain evidence="3 4">DSM 15890</strain>
    </source>
</reference>
<dbReference type="RefSeq" id="WP_127192235.1">
    <property type="nucleotide sequence ID" value="NZ_RZNY01000008.1"/>
</dbReference>
<accession>A0A433Y9E6</accession>
<dbReference type="OrthoDB" id="140416at2"/>
<feature type="domain" description="DUF58" evidence="2">
    <location>
        <begin position="213"/>
        <end position="316"/>
    </location>
</feature>
<feature type="transmembrane region" description="Helical" evidence="1">
    <location>
        <begin position="39"/>
        <end position="61"/>
    </location>
</feature>
<gene>
    <name evidence="3" type="ORF">EJP82_11670</name>
</gene>
<dbReference type="AlphaFoldDB" id="A0A433Y9E6"/>
<dbReference type="Pfam" id="PF01882">
    <property type="entry name" value="DUF58"/>
    <property type="match status" value="1"/>
</dbReference>
<evidence type="ECO:0000313" key="3">
    <source>
        <dbReference type="EMBL" id="RUT46502.1"/>
    </source>
</evidence>
<dbReference type="Proteomes" id="UP000279446">
    <property type="component" value="Unassembled WGS sequence"/>
</dbReference>
<evidence type="ECO:0000256" key="1">
    <source>
        <dbReference type="SAM" id="Phobius"/>
    </source>
</evidence>
<name>A0A433Y9E6_9BACL</name>
<dbReference type="EMBL" id="RZNY01000008">
    <property type="protein sequence ID" value="RUT46502.1"/>
    <property type="molecule type" value="Genomic_DNA"/>
</dbReference>
<sequence>MRAVMSSFKSGLTSTKFWKVASVWLICLFYLLFQGGKTSFMLFAMVSILAAYLVIGGFSGVKRIKGTRTLSLEGDRGHLQAGDQVQVKLVLNLPQMIPLPYIVVRELLRRHNGQSWAFEDSVIPLSQGKASLSYQTPPLERGKYVFSSTECISRDIFGLMENKGEFQTDGKFHILPRTVFIPYWQLYSKNSRLAGPEMATSLSRREATQINGVRDYVYGDRISRIHWNATAKTGTWKSKEFEHESLPKTMLVLDAHAMNYKHSEQFELAVSTVTSLLQYGARERISMGLCTLGKNFRSFAPAENYLERQQMIHHMVDIHNDGFGKHRERLEANKQCFPSGSFFILISPMKDDQALSIMNWVKGRQMIPYHIQIGVPGHATETRSRTATFRRSELLSERGVKGTYVSSLQDLPAAMGGRRHV</sequence>
<dbReference type="PANTHER" id="PTHR34351:SF2">
    <property type="entry name" value="DUF58 DOMAIN-CONTAINING PROTEIN"/>
    <property type="match status" value="1"/>
</dbReference>
<proteinExistence type="predicted"/>
<keyword evidence="4" id="KW-1185">Reference proteome</keyword>
<keyword evidence="1" id="KW-1133">Transmembrane helix</keyword>
<organism evidence="3 4">
    <name type="scientific">Paenibacillus anaericanus</name>
    <dbReference type="NCBI Taxonomy" id="170367"/>
    <lineage>
        <taxon>Bacteria</taxon>
        <taxon>Bacillati</taxon>
        <taxon>Bacillota</taxon>
        <taxon>Bacilli</taxon>
        <taxon>Bacillales</taxon>
        <taxon>Paenibacillaceae</taxon>
        <taxon>Paenibacillus</taxon>
    </lineage>
</organism>
<feature type="transmembrane region" description="Helical" evidence="1">
    <location>
        <begin position="16"/>
        <end position="33"/>
    </location>
</feature>
<keyword evidence="1" id="KW-0472">Membrane</keyword>